<dbReference type="PROSITE" id="PS00018">
    <property type="entry name" value="EF_HAND_1"/>
    <property type="match status" value="3"/>
</dbReference>
<dbReference type="SUPFAM" id="SSF47473">
    <property type="entry name" value="EF-hand"/>
    <property type="match status" value="2"/>
</dbReference>
<dbReference type="GO" id="GO:0060170">
    <property type="term" value="C:ciliary membrane"/>
    <property type="evidence" value="ECO:0007669"/>
    <property type="project" value="UniProtKB-SubCell"/>
</dbReference>
<evidence type="ECO:0000256" key="3">
    <source>
        <dbReference type="ARBA" id="ARBA00022723"/>
    </source>
</evidence>
<evidence type="ECO:0000256" key="4">
    <source>
        <dbReference type="ARBA" id="ARBA00022737"/>
    </source>
</evidence>
<dbReference type="PANTHER" id="PTHR46819">
    <property type="entry name" value="EF-HAND CALCIUM-BINDING DOMAIN-CONTAINING PROTEIN 7"/>
    <property type="match status" value="1"/>
</dbReference>
<dbReference type="InterPro" id="IPR052266">
    <property type="entry name" value="Miro-EF-hand_domain"/>
</dbReference>
<keyword evidence="7" id="KW-0966">Cell projection</keyword>
<dbReference type="GO" id="GO:0005509">
    <property type="term" value="F:calcium ion binding"/>
    <property type="evidence" value="ECO:0007669"/>
    <property type="project" value="InterPro"/>
</dbReference>
<evidence type="ECO:0000256" key="7">
    <source>
        <dbReference type="ARBA" id="ARBA00023273"/>
    </source>
</evidence>
<comment type="subcellular location">
    <subcellularLocation>
        <location evidence="1">Cell projection</location>
        <location evidence="1">Cilium membrane</location>
        <topology evidence="1">Peripheral membrane protein</topology>
        <orientation evidence="1">Cytoplasmic side</orientation>
    </subcellularLocation>
</comment>
<feature type="compositionally biased region" description="Basic and acidic residues" evidence="9">
    <location>
        <begin position="200"/>
        <end position="214"/>
    </location>
</feature>
<dbReference type="FunFam" id="1.10.238.10:FF:000193">
    <property type="entry name" value="EF-hand calcium-binding domain-containing protein 7"/>
    <property type="match status" value="1"/>
</dbReference>
<dbReference type="PROSITE" id="PS50222">
    <property type="entry name" value="EF_HAND_2"/>
    <property type="match status" value="3"/>
</dbReference>
<name>A0A6I9PMG7_9TELE</name>
<dbReference type="KEGG" id="ncc:104962139"/>
<keyword evidence="6" id="KW-0472">Membrane</keyword>
<dbReference type="SMART" id="SM00054">
    <property type="entry name" value="EFh"/>
    <property type="match status" value="3"/>
</dbReference>
<feature type="compositionally biased region" description="Low complexity" evidence="9">
    <location>
        <begin position="215"/>
        <end position="238"/>
    </location>
</feature>
<keyword evidence="3" id="KW-0479">Metal-binding</keyword>
<dbReference type="PANTHER" id="PTHR46819:SF1">
    <property type="entry name" value="EF-HAND CALCIUM-BINDING DOMAIN-CONTAINING PROTEIN 7"/>
    <property type="match status" value="1"/>
</dbReference>
<proteinExistence type="predicted"/>
<dbReference type="Proteomes" id="UP000504611">
    <property type="component" value="Unplaced"/>
</dbReference>
<feature type="region of interest" description="Disordered" evidence="9">
    <location>
        <begin position="173"/>
        <end position="247"/>
    </location>
</feature>
<evidence type="ECO:0000313" key="12">
    <source>
        <dbReference type="RefSeq" id="XP_010788840.1"/>
    </source>
</evidence>
<dbReference type="GO" id="GO:0098797">
    <property type="term" value="C:plasma membrane protein complex"/>
    <property type="evidence" value="ECO:0007669"/>
    <property type="project" value="TreeGrafter"/>
</dbReference>
<dbReference type="RefSeq" id="XP_010788840.1">
    <property type="nucleotide sequence ID" value="XM_010790538.1"/>
</dbReference>
<feature type="domain" description="EF-hand" evidence="10">
    <location>
        <begin position="119"/>
        <end position="154"/>
    </location>
</feature>
<sequence>MSFQETPVPSDEEEAFYVHCRAAYLAVFRSSLTSISSKQQLCRALQQAGRNPTHATLNKYWTPRTSKLNFDEFFEILKSEKKTEETELMRAFKKMDVNSDGYISHSELEKALTTRGEKMTTEEVNAIFSMADINKDGKLDYAEFCRLLVSTVEQCQTAALERLEANAKLKRQNFGSQSYSPPKSSVSSAAATLPQPPETPRAESDTTLKKDSRSSSRPSSARSRRSSLSNSITMTSSTNKASKIPEPSGLQDWHHSYMKGCFFLEDDGSISSLQYQLHLPQTTTVYLITQPLSLSHGLELVQIPGVDSTALCSELAQIPGVDPTALCSELAQIPGVDSTALCSELAQILGVDSTALNHQKLIITHLLPPPLRSSPPSHIPPCTVNLDNLLPLQPRLARQTPSRKDTIQNEGCRHMNSPKTEKYVWKGELDAGTYYLLPFTSGCRLKKRSKKSLSIKPIELVYRTDTGELDLTRELREVLSDIFEVIDLDGNGLLSLEEYNFFELRTSGEKCDKDSWAVCKENFDMRKNQLTRQGFMELNLMEATEKDGDPADLWVTLEAMGYNRMLELVEACPFQLDVHCEGTQPAIQPLSLDSGPRLLIQALQKSITAKTGAKALRGQDNVFIYTYRGEHRISSLIANKANQKVTVHVNNEQSRNCCSSRGMSVFAVEVPARTKLVCQHILPINERQEWTYNCVESMLPGT</sequence>
<evidence type="ECO:0000259" key="10">
    <source>
        <dbReference type="PROSITE" id="PS50222"/>
    </source>
</evidence>
<keyword evidence="2" id="KW-1003">Cell membrane</keyword>
<keyword evidence="5" id="KW-0106">Calcium</keyword>
<dbReference type="InterPro" id="IPR002048">
    <property type="entry name" value="EF_hand_dom"/>
</dbReference>
<dbReference type="Pfam" id="PF13499">
    <property type="entry name" value="EF-hand_7"/>
    <property type="match status" value="1"/>
</dbReference>
<evidence type="ECO:0000256" key="1">
    <source>
        <dbReference type="ARBA" id="ARBA00004522"/>
    </source>
</evidence>
<dbReference type="GO" id="GO:1903569">
    <property type="term" value="P:positive regulation of protein localization to ciliary membrane"/>
    <property type="evidence" value="ECO:0007669"/>
    <property type="project" value="TreeGrafter"/>
</dbReference>
<dbReference type="CDD" id="cd00051">
    <property type="entry name" value="EFh"/>
    <property type="match status" value="1"/>
</dbReference>
<feature type="compositionally biased region" description="Low complexity" evidence="9">
    <location>
        <begin position="176"/>
        <end position="191"/>
    </location>
</feature>
<dbReference type="AlphaFoldDB" id="A0A6I9PMG7"/>
<dbReference type="CTD" id="84455"/>
<dbReference type="InterPro" id="IPR018247">
    <property type="entry name" value="EF_Hand_1_Ca_BS"/>
</dbReference>
<evidence type="ECO:0000256" key="9">
    <source>
        <dbReference type="SAM" id="MobiDB-lite"/>
    </source>
</evidence>
<keyword evidence="11" id="KW-1185">Reference proteome</keyword>
<protein>
    <recommendedName>
        <fullName evidence="8">EF-hand calcium-binding domain-containing protein 7</fullName>
    </recommendedName>
</protein>
<evidence type="ECO:0000256" key="5">
    <source>
        <dbReference type="ARBA" id="ARBA00022837"/>
    </source>
</evidence>
<dbReference type="GeneID" id="104962139"/>
<evidence type="ECO:0000256" key="8">
    <source>
        <dbReference type="ARBA" id="ARBA00069151"/>
    </source>
</evidence>
<evidence type="ECO:0000313" key="11">
    <source>
        <dbReference type="Proteomes" id="UP000504611"/>
    </source>
</evidence>
<accession>A0A6I9PMG7</accession>
<organism evidence="11 12">
    <name type="scientific">Notothenia coriiceps</name>
    <name type="common">black rockcod</name>
    <dbReference type="NCBI Taxonomy" id="8208"/>
    <lineage>
        <taxon>Eukaryota</taxon>
        <taxon>Metazoa</taxon>
        <taxon>Chordata</taxon>
        <taxon>Craniata</taxon>
        <taxon>Vertebrata</taxon>
        <taxon>Euteleostomi</taxon>
        <taxon>Actinopterygii</taxon>
        <taxon>Neopterygii</taxon>
        <taxon>Teleostei</taxon>
        <taxon>Neoteleostei</taxon>
        <taxon>Acanthomorphata</taxon>
        <taxon>Eupercaria</taxon>
        <taxon>Perciformes</taxon>
        <taxon>Notothenioidei</taxon>
        <taxon>Nototheniidae</taxon>
        <taxon>Notothenia</taxon>
    </lineage>
</organism>
<dbReference type="InterPro" id="IPR011992">
    <property type="entry name" value="EF-hand-dom_pair"/>
</dbReference>
<dbReference type="OrthoDB" id="26525at2759"/>
<keyword evidence="4" id="KW-0677">Repeat</keyword>
<feature type="domain" description="EF-hand" evidence="10">
    <location>
        <begin position="83"/>
        <end position="118"/>
    </location>
</feature>
<dbReference type="Gene3D" id="1.10.238.10">
    <property type="entry name" value="EF-hand"/>
    <property type="match status" value="2"/>
</dbReference>
<evidence type="ECO:0000256" key="2">
    <source>
        <dbReference type="ARBA" id="ARBA00022475"/>
    </source>
</evidence>
<gene>
    <name evidence="12" type="primary">efcab7</name>
</gene>
<evidence type="ECO:0000256" key="6">
    <source>
        <dbReference type="ARBA" id="ARBA00023136"/>
    </source>
</evidence>
<feature type="domain" description="EF-hand" evidence="10">
    <location>
        <begin position="474"/>
        <end position="509"/>
    </location>
</feature>
<reference evidence="12" key="1">
    <citation type="submission" date="2025-08" db="UniProtKB">
        <authorList>
            <consortium name="RefSeq"/>
        </authorList>
    </citation>
    <scope>IDENTIFICATION</scope>
    <source>
        <tissue evidence="12">Muscle</tissue>
    </source>
</reference>
<dbReference type="Pfam" id="PF13202">
    <property type="entry name" value="EF-hand_5"/>
    <property type="match status" value="1"/>
</dbReference>